<accession>A0A699GMP8</accession>
<proteinExistence type="predicted"/>
<comment type="caution">
    <text evidence="1">The sequence shown here is derived from an EMBL/GenBank/DDBJ whole genome shotgun (WGS) entry which is preliminary data.</text>
</comment>
<protein>
    <recommendedName>
        <fullName evidence="2">Reverse transcriptase domain-containing protein</fullName>
    </recommendedName>
</protein>
<reference evidence="1" key="1">
    <citation type="journal article" date="2019" name="Sci. Rep.">
        <title>Draft genome of Tanacetum cinerariifolium, the natural source of mosquito coil.</title>
        <authorList>
            <person name="Yamashiro T."/>
            <person name="Shiraishi A."/>
            <person name="Satake H."/>
            <person name="Nakayama K."/>
        </authorList>
    </citation>
    <scope>NUCLEOTIDE SEQUENCE</scope>
</reference>
<dbReference type="EMBL" id="BKCJ010000115">
    <property type="protein sequence ID" value="GEU29968.1"/>
    <property type="molecule type" value="Genomic_DNA"/>
</dbReference>
<evidence type="ECO:0008006" key="2">
    <source>
        <dbReference type="Google" id="ProtNLM"/>
    </source>
</evidence>
<organism evidence="1">
    <name type="scientific">Tanacetum cinerariifolium</name>
    <name type="common">Dalmatian daisy</name>
    <name type="synonym">Chrysanthemum cinerariifolium</name>
    <dbReference type="NCBI Taxonomy" id="118510"/>
    <lineage>
        <taxon>Eukaryota</taxon>
        <taxon>Viridiplantae</taxon>
        <taxon>Streptophyta</taxon>
        <taxon>Embryophyta</taxon>
        <taxon>Tracheophyta</taxon>
        <taxon>Spermatophyta</taxon>
        <taxon>Magnoliopsida</taxon>
        <taxon>eudicotyledons</taxon>
        <taxon>Gunneridae</taxon>
        <taxon>Pentapetalae</taxon>
        <taxon>asterids</taxon>
        <taxon>campanulids</taxon>
        <taxon>Asterales</taxon>
        <taxon>Asteraceae</taxon>
        <taxon>Asteroideae</taxon>
        <taxon>Anthemideae</taxon>
        <taxon>Anthemidinae</taxon>
        <taxon>Tanacetum</taxon>
    </lineage>
</organism>
<dbReference type="AlphaFoldDB" id="A0A699GMP8"/>
<name>A0A699GMP8_TANCI</name>
<evidence type="ECO:0000313" key="1">
    <source>
        <dbReference type="EMBL" id="GEU29968.1"/>
    </source>
</evidence>
<gene>
    <name evidence="1" type="ORF">Tci_001946</name>
</gene>
<sequence>MPPKRTSTSATPAMTEATIRQVITEGVATALEAQASAMAYADNPNRNTEPREIPVVKEETTQSSLTVNLSTLMTDGEAMINSIQNGDHPLPVIAQVSLAGTAHNAPPTLKDPKF</sequence>